<evidence type="ECO:0000259" key="2">
    <source>
        <dbReference type="PROSITE" id="PS51664"/>
    </source>
</evidence>
<proteinExistence type="predicted"/>
<dbReference type="Pfam" id="PF02624">
    <property type="entry name" value="YcaO"/>
    <property type="match status" value="1"/>
</dbReference>
<organism evidence="3 4">
    <name type="scientific">Micromonospora profundi</name>
    <dbReference type="NCBI Taxonomy" id="1420889"/>
    <lineage>
        <taxon>Bacteria</taxon>
        <taxon>Bacillati</taxon>
        <taxon>Actinomycetota</taxon>
        <taxon>Actinomycetes</taxon>
        <taxon>Micromonosporales</taxon>
        <taxon>Micromonosporaceae</taxon>
        <taxon>Micromonospora</taxon>
    </lineage>
</organism>
<dbReference type="Proteomes" id="UP001235874">
    <property type="component" value="Chromosome"/>
</dbReference>
<feature type="compositionally biased region" description="Basic and acidic residues" evidence="1">
    <location>
        <begin position="87"/>
        <end position="99"/>
    </location>
</feature>
<dbReference type="InterPro" id="IPR003776">
    <property type="entry name" value="YcaO-like_dom"/>
</dbReference>
<dbReference type="NCBIfam" id="TIGR03882">
    <property type="entry name" value="cyclo_dehyd_2"/>
    <property type="match status" value="1"/>
</dbReference>
<evidence type="ECO:0000313" key="3">
    <source>
        <dbReference type="EMBL" id="WLS44997.1"/>
    </source>
</evidence>
<dbReference type="InterPro" id="IPR022291">
    <property type="entry name" value="Bacteriocin_synth_cyclodeHase"/>
</dbReference>
<name>A0AAJ6HRR8_9ACTN</name>
<dbReference type="InterPro" id="IPR027624">
    <property type="entry name" value="TOMM_cyclo_SagD"/>
</dbReference>
<dbReference type="KEGG" id="mprn:Q3V37_27100"/>
<dbReference type="PANTHER" id="PTHR37809">
    <property type="entry name" value="RIBOSOMAL PROTEIN S12 METHYLTHIOTRANSFERASE ACCESSORY FACTOR YCAO"/>
    <property type="match status" value="1"/>
</dbReference>
<dbReference type="AlphaFoldDB" id="A0AAJ6HRR8"/>
<protein>
    <submittedName>
        <fullName evidence="3">TOMM leader peptide-binding protein</fullName>
    </submittedName>
</protein>
<dbReference type="RefSeq" id="WP_053657552.1">
    <property type="nucleotide sequence ID" value="NZ_CP130472.1"/>
</dbReference>
<dbReference type="PROSITE" id="PS51664">
    <property type="entry name" value="YCAO"/>
    <property type="match status" value="1"/>
</dbReference>
<dbReference type="NCBIfam" id="TIGR03604">
    <property type="entry name" value="TOMM_cyclo_SagD"/>
    <property type="match status" value="1"/>
</dbReference>
<feature type="region of interest" description="Disordered" evidence="1">
    <location>
        <begin position="84"/>
        <end position="106"/>
    </location>
</feature>
<dbReference type="PANTHER" id="PTHR37809:SF1">
    <property type="entry name" value="RIBOSOMAL PROTEIN S12 METHYLTHIOTRANSFERASE ACCESSORY FACTOR YCAO"/>
    <property type="match status" value="1"/>
</dbReference>
<keyword evidence="4" id="KW-1185">Reference proteome</keyword>
<accession>A0AAJ6HRR8</accession>
<evidence type="ECO:0000313" key="4">
    <source>
        <dbReference type="Proteomes" id="UP001235874"/>
    </source>
</evidence>
<dbReference type="Gene3D" id="3.30.1330.230">
    <property type="match status" value="1"/>
</dbReference>
<dbReference type="Gene3D" id="3.40.50.720">
    <property type="entry name" value="NAD(P)-binding Rossmann-like Domain"/>
    <property type="match status" value="1"/>
</dbReference>
<sequence length="618" mass="66808">MSQAAPPVLAGVWVADSPTLAESLRSALDVPVEDGTGRAEPPTDGAWLTVTVRWDRVRVGPLVVPGVGGCGRCVATRQTRNEAVASEQERATAKAREGKPGPPLGSPVRTVVQALVADEARLLAAGAMSRTAGAVLDVSTTTASIDRHAFLPDPCCEGCGTPVEDSPQAGVLPLGSQPKAEPGSYRARRLGDEHAELTRSLVDPQTGVIASLLVRHHGPMVVTEALSGPVCCTDCTGYARTLSYPDSVAVSIAETLDRLGGMRARARRTVVRASFDDLGSERAVDPDTLGLATNAPPGQRYRPDVPMEWVHAYSFRRDGPVLVPEFVAYFGAHATFGGLECSNGCAIGSTLEEAILHGIFEVAERDATLCTWLTRRPARRLDPASSASAHTRMLLAWLERTTGSRVRAFDVTMPEGVPAIWLMLVDEDDRPDEPKVFCTSGAHLDPERALRSALVELAGEAERVRLQFDARRADHLVDHPEEILKIDDHAFAAAAPRGWHRFGFLDHDGEPATMEQAFPPARRHRASTDQLDDLRHVVGRYLDDGTDVIVVDQTATEHRAVGLHAVKVVIPGTIPMAFGRHGRRLGDSDRLLNLPVRLGDRDEPLRLDELNPYPHPFL</sequence>
<reference evidence="3 4" key="1">
    <citation type="submission" date="2023-07" db="EMBL/GenBank/DDBJ databases">
        <title>Micromonospora profundi TRM 95458 converts glycerol to a new osmotic compound.</title>
        <authorList>
            <person name="Lu D."/>
        </authorList>
    </citation>
    <scope>NUCLEOTIDE SEQUENCE [LARGE SCALE GENOMIC DNA]</scope>
    <source>
        <strain evidence="3 4">TRM95458</strain>
    </source>
</reference>
<evidence type="ECO:0000256" key="1">
    <source>
        <dbReference type="SAM" id="MobiDB-lite"/>
    </source>
</evidence>
<dbReference type="EMBL" id="CP130472">
    <property type="protein sequence ID" value="WLS44997.1"/>
    <property type="molecule type" value="Genomic_DNA"/>
</dbReference>
<feature type="domain" description="YcaO" evidence="2">
    <location>
        <begin position="237"/>
        <end position="618"/>
    </location>
</feature>
<gene>
    <name evidence="3" type="ORF">Q3V37_27100</name>
</gene>